<reference evidence="2 3" key="1">
    <citation type="submission" date="2020-02" db="EMBL/GenBank/DDBJ databases">
        <authorList>
            <person name="Subbiah M."/>
            <person name="Call D."/>
        </authorList>
    </citation>
    <scope>NUCLEOTIDE SEQUENCE [LARGE SCALE GENOMIC DNA]</scope>
    <source>
        <strain evidence="2 3">8375wB1</strain>
    </source>
</reference>
<dbReference type="Pfam" id="PF18737">
    <property type="entry name" value="HEPN_MAE_28990"/>
    <property type="match status" value="1"/>
</dbReference>
<gene>
    <name evidence="2" type="ORF">G3W53_00020</name>
</gene>
<dbReference type="RefSeq" id="WP_194901554.1">
    <property type="nucleotide sequence ID" value="NZ_CAJSGE010000027.1"/>
</dbReference>
<proteinExistence type="predicted"/>
<sequence>MNTITLEVNGNFEQIQKIIDLIKAIENGDISYQGITTTSPVIKASVMLALYNIIEATTTKLLKKIHKEIIQSQTPYKKLSTNIKNLVILYYHYHKNKSNNIHESLNVIHDTINMIINKDNFNLSYDEMSEVYQLYSGNLDAREIRKIFTKYDIVISEGIGQNLKTIKDVRNILAHGEQAFEDYGRMIVLASLESHFANTKDFLTEVIKSVSKYLEQKNYREQPTQPPQQRRRRGRK</sequence>
<name>A0A8T6Q121_ECOLX</name>
<accession>A0A8T6Q121</accession>
<evidence type="ECO:0000313" key="3">
    <source>
        <dbReference type="Proteomes" id="UP000471360"/>
    </source>
</evidence>
<feature type="domain" description="MAE-28990/MAE-18760-like HEPN" evidence="1">
    <location>
        <begin position="8"/>
        <end position="219"/>
    </location>
</feature>
<protein>
    <recommendedName>
        <fullName evidence="1">MAE-28990/MAE-18760-like HEPN domain-containing protein</fullName>
    </recommendedName>
</protein>
<dbReference type="InterPro" id="IPR040788">
    <property type="entry name" value="HEPN_MAE_28990"/>
</dbReference>
<evidence type="ECO:0000313" key="2">
    <source>
        <dbReference type="EMBL" id="NEN68615.1"/>
    </source>
</evidence>
<dbReference type="EMBL" id="JAAGYP010000001">
    <property type="protein sequence ID" value="NEN68615.1"/>
    <property type="molecule type" value="Genomic_DNA"/>
</dbReference>
<comment type="caution">
    <text evidence="2">The sequence shown here is derived from an EMBL/GenBank/DDBJ whole genome shotgun (WGS) entry which is preliminary data.</text>
</comment>
<dbReference type="AlphaFoldDB" id="A0A8T6Q121"/>
<organism evidence="2 3">
    <name type="scientific">Escherichia coli</name>
    <dbReference type="NCBI Taxonomy" id="562"/>
    <lineage>
        <taxon>Bacteria</taxon>
        <taxon>Pseudomonadati</taxon>
        <taxon>Pseudomonadota</taxon>
        <taxon>Gammaproteobacteria</taxon>
        <taxon>Enterobacterales</taxon>
        <taxon>Enterobacteriaceae</taxon>
        <taxon>Escherichia</taxon>
    </lineage>
</organism>
<evidence type="ECO:0000259" key="1">
    <source>
        <dbReference type="Pfam" id="PF18737"/>
    </source>
</evidence>
<dbReference type="Proteomes" id="UP000471360">
    <property type="component" value="Unassembled WGS sequence"/>
</dbReference>